<keyword evidence="5" id="KW-0804">Transcription</keyword>
<dbReference type="InterPro" id="IPR009057">
    <property type="entry name" value="Homeodomain-like_sf"/>
</dbReference>
<keyword evidence="1" id="KW-0547">Nucleotide-binding</keyword>
<dbReference type="InterPro" id="IPR002197">
    <property type="entry name" value="HTH_Fis"/>
</dbReference>
<feature type="domain" description="Sigma-54 factor interaction" evidence="6">
    <location>
        <begin position="340"/>
        <end position="564"/>
    </location>
</feature>
<dbReference type="CDD" id="cd00009">
    <property type="entry name" value="AAA"/>
    <property type="match status" value="1"/>
</dbReference>
<dbReference type="PROSITE" id="PS00675">
    <property type="entry name" value="SIGMA54_INTERACT_1"/>
    <property type="match status" value="1"/>
</dbReference>
<evidence type="ECO:0000313" key="8">
    <source>
        <dbReference type="Proteomes" id="UP000283087"/>
    </source>
</evidence>
<reference evidence="7 8" key="1">
    <citation type="submission" date="2018-11" db="EMBL/GenBank/DDBJ databases">
        <title>The draft genome sequence of Amphritea opalescens ANRC-JH13T.</title>
        <authorList>
            <person name="Fang Z."/>
            <person name="Zhang Y."/>
            <person name="Han X."/>
        </authorList>
    </citation>
    <scope>NUCLEOTIDE SEQUENCE [LARGE SCALE GENOMIC DNA]</scope>
    <source>
        <strain evidence="7 8">ANRC-JH13</strain>
    </source>
</reference>
<organism evidence="7 8">
    <name type="scientific">Amphritea opalescens</name>
    <dbReference type="NCBI Taxonomy" id="2490544"/>
    <lineage>
        <taxon>Bacteria</taxon>
        <taxon>Pseudomonadati</taxon>
        <taxon>Pseudomonadota</taxon>
        <taxon>Gammaproteobacteria</taxon>
        <taxon>Oceanospirillales</taxon>
        <taxon>Oceanospirillaceae</taxon>
        <taxon>Amphritea</taxon>
    </lineage>
</organism>
<dbReference type="GO" id="GO:0006355">
    <property type="term" value="P:regulation of DNA-templated transcription"/>
    <property type="evidence" value="ECO:0007669"/>
    <property type="project" value="InterPro"/>
</dbReference>
<dbReference type="Pfam" id="PF25601">
    <property type="entry name" value="AAA_lid_14"/>
    <property type="match status" value="1"/>
</dbReference>
<name>A0A430KMW2_9GAMM</name>
<dbReference type="InterPro" id="IPR025943">
    <property type="entry name" value="Sigma_54_int_dom_ATP-bd_2"/>
</dbReference>
<sequence>MINTSQRRHIDTILSYGGHQSMYKSYSPTHELIGRSWRRCLTEYGLDPSQPRPARIVTHQTLREHQDSVDEFLNVARAGVEQLYTQISGLGYVLLLSDHRGITVQFLGNKHDDDRLHKAGLYLGADWSEQYAGTSAVGTCIQEQQALTCHRVDHFDSSHIGLTCTAAPIKDPSGQLLAVLDISALNSSRTPESQNFALHLTQLYARLIEDAYFLRRYRNRLVFKCDQSRELVQVNGQLLFALDEQGNILAANTAGRTLLAQYRPFSKDSISLPDLLECQWRDILSITYESKDGVRAFRVSGTQQMLYGILIEPKTNTFSQLNVSEVCASQEESVPALDKLCADDPAMRQTISLAKRLRHRDVSLLILGETGTGKEVLAKAIHATSHRSDQPFIAVNCAAIPESLIESELFGYAPGTFTGGRVKGAKGLIQEANGGTLFLDEIGDMPLQLQSRLLRVLAEGQVLPLGTSQPVNIDVRVLAATHCNVMQLIADGLFREDLYYRLNGATLKLPALKARVDKHYLIKLLLKRLNPAARLRADAMSALLGYSWPGNIRQLVNTLTFAEAVCEEGEITVHHLPEECVAGRLDKSTFALPMQSLNSCDTSTLSAEPLSDPWLEKTNSIPEQQMLIDRLRQQRWNISAVAKQLGVSRPTIYRRMKKLGISLPRDV</sequence>
<protein>
    <submittedName>
        <fullName evidence="7">Sigma-54-dependent Fis family transcriptional regulator</fullName>
    </submittedName>
</protein>
<comment type="caution">
    <text evidence="7">The sequence shown here is derived from an EMBL/GenBank/DDBJ whole genome shotgun (WGS) entry which is preliminary data.</text>
</comment>
<evidence type="ECO:0000256" key="3">
    <source>
        <dbReference type="ARBA" id="ARBA00023015"/>
    </source>
</evidence>
<dbReference type="SMART" id="SM00382">
    <property type="entry name" value="AAA"/>
    <property type="match status" value="1"/>
</dbReference>
<dbReference type="FunFam" id="3.40.50.300:FF:000006">
    <property type="entry name" value="DNA-binding transcriptional regulator NtrC"/>
    <property type="match status" value="1"/>
</dbReference>
<keyword evidence="3" id="KW-0805">Transcription regulation</keyword>
<dbReference type="PROSITE" id="PS00688">
    <property type="entry name" value="SIGMA54_INTERACT_3"/>
    <property type="match status" value="1"/>
</dbReference>
<evidence type="ECO:0000256" key="4">
    <source>
        <dbReference type="ARBA" id="ARBA00023125"/>
    </source>
</evidence>
<dbReference type="PROSITE" id="PS50045">
    <property type="entry name" value="SIGMA54_INTERACT_4"/>
    <property type="match status" value="1"/>
</dbReference>
<evidence type="ECO:0000256" key="5">
    <source>
        <dbReference type="ARBA" id="ARBA00023163"/>
    </source>
</evidence>
<dbReference type="OrthoDB" id="9804019at2"/>
<dbReference type="InterPro" id="IPR027417">
    <property type="entry name" value="P-loop_NTPase"/>
</dbReference>
<proteinExistence type="predicted"/>
<dbReference type="Pfam" id="PF00158">
    <property type="entry name" value="Sigma54_activat"/>
    <property type="match status" value="1"/>
</dbReference>
<dbReference type="InterPro" id="IPR003593">
    <property type="entry name" value="AAA+_ATPase"/>
</dbReference>
<dbReference type="InterPro" id="IPR025662">
    <property type="entry name" value="Sigma_54_int_dom_ATP-bd_1"/>
</dbReference>
<dbReference type="InterPro" id="IPR025944">
    <property type="entry name" value="Sigma_54_int_dom_CS"/>
</dbReference>
<dbReference type="AlphaFoldDB" id="A0A430KMW2"/>
<dbReference type="SUPFAM" id="SSF52540">
    <property type="entry name" value="P-loop containing nucleoside triphosphate hydrolases"/>
    <property type="match status" value="1"/>
</dbReference>
<accession>A0A430KMW2</accession>
<gene>
    <name evidence="7" type="ORF">EH243_15450</name>
</gene>
<dbReference type="PRINTS" id="PR01590">
    <property type="entry name" value="HTHFIS"/>
</dbReference>
<dbReference type="PANTHER" id="PTHR32071">
    <property type="entry name" value="TRANSCRIPTIONAL REGULATORY PROTEIN"/>
    <property type="match status" value="1"/>
</dbReference>
<evidence type="ECO:0000256" key="2">
    <source>
        <dbReference type="ARBA" id="ARBA00022840"/>
    </source>
</evidence>
<keyword evidence="8" id="KW-1185">Reference proteome</keyword>
<dbReference type="Gene3D" id="3.40.50.300">
    <property type="entry name" value="P-loop containing nucleotide triphosphate hydrolases"/>
    <property type="match status" value="1"/>
</dbReference>
<dbReference type="SUPFAM" id="SSF55781">
    <property type="entry name" value="GAF domain-like"/>
    <property type="match status" value="1"/>
</dbReference>
<dbReference type="PANTHER" id="PTHR32071:SF77">
    <property type="entry name" value="TRANSCRIPTIONAL REGULATORY PROTEIN"/>
    <property type="match status" value="1"/>
</dbReference>
<evidence type="ECO:0000256" key="1">
    <source>
        <dbReference type="ARBA" id="ARBA00022741"/>
    </source>
</evidence>
<dbReference type="Gene3D" id="1.10.10.60">
    <property type="entry name" value="Homeodomain-like"/>
    <property type="match status" value="1"/>
</dbReference>
<dbReference type="InterPro" id="IPR029016">
    <property type="entry name" value="GAF-like_dom_sf"/>
</dbReference>
<dbReference type="Gene3D" id="1.10.8.60">
    <property type="match status" value="1"/>
</dbReference>
<dbReference type="RefSeq" id="WP_126159566.1">
    <property type="nucleotide sequence ID" value="NZ_RQXW01000017.1"/>
</dbReference>
<dbReference type="Pfam" id="PF02954">
    <property type="entry name" value="HTH_8"/>
    <property type="match status" value="1"/>
</dbReference>
<dbReference type="GO" id="GO:0043565">
    <property type="term" value="F:sequence-specific DNA binding"/>
    <property type="evidence" value="ECO:0007669"/>
    <property type="project" value="InterPro"/>
</dbReference>
<keyword evidence="4" id="KW-0238">DNA-binding</keyword>
<dbReference type="Proteomes" id="UP000283087">
    <property type="component" value="Unassembled WGS sequence"/>
</dbReference>
<dbReference type="InterPro" id="IPR002078">
    <property type="entry name" value="Sigma_54_int"/>
</dbReference>
<keyword evidence="2" id="KW-0067">ATP-binding</keyword>
<dbReference type="SUPFAM" id="SSF46689">
    <property type="entry name" value="Homeodomain-like"/>
    <property type="match status" value="1"/>
</dbReference>
<evidence type="ECO:0000259" key="6">
    <source>
        <dbReference type="PROSITE" id="PS50045"/>
    </source>
</evidence>
<dbReference type="Gene3D" id="3.30.450.40">
    <property type="match status" value="1"/>
</dbReference>
<dbReference type="EMBL" id="RQXW01000017">
    <property type="protein sequence ID" value="RTE64774.1"/>
    <property type="molecule type" value="Genomic_DNA"/>
</dbReference>
<dbReference type="InterPro" id="IPR058031">
    <property type="entry name" value="AAA_lid_NorR"/>
</dbReference>
<dbReference type="PROSITE" id="PS00676">
    <property type="entry name" value="SIGMA54_INTERACT_2"/>
    <property type="match status" value="1"/>
</dbReference>
<dbReference type="GO" id="GO:0005524">
    <property type="term" value="F:ATP binding"/>
    <property type="evidence" value="ECO:0007669"/>
    <property type="project" value="UniProtKB-KW"/>
</dbReference>
<evidence type="ECO:0000313" key="7">
    <source>
        <dbReference type="EMBL" id="RTE64774.1"/>
    </source>
</evidence>